<dbReference type="Proteomes" id="UP000199550">
    <property type="component" value="Unassembled WGS sequence"/>
</dbReference>
<dbReference type="InterPro" id="IPR050557">
    <property type="entry name" value="RTX_toxin/Mannuronan_C5-epim"/>
</dbReference>
<evidence type="ECO:0000259" key="3">
    <source>
        <dbReference type="Pfam" id="PF00188"/>
    </source>
</evidence>
<feature type="domain" description="SCP" evidence="3">
    <location>
        <begin position="12"/>
        <end position="153"/>
    </location>
</feature>
<dbReference type="SUPFAM" id="SSF51120">
    <property type="entry name" value="beta-Roll"/>
    <property type="match status" value="1"/>
</dbReference>
<evidence type="ECO:0000313" key="4">
    <source>
        <dbReference type="EMBL" id="SFL71036.1"/>
    </source>
</evidence>
<keyword evidence="2" id="KW-0964">Secreted</keyword>
<dbReference type="PANTHER" id="PTHR38340">
    <property type="entry name" value="S-LAYER PROTEIN"/>
    <property type="match status" value="1"/>
</dbReference>
<name>A0A1I4JY52_9RHOB</name>
<organism evidence="4 5">
    <name type="scientific">Loktanella salsilacus</name>
    <dbReference type="NCBI Taxonomy" id="195913"/>
    <lineage>
        <taxon>Bacteria</taxon>
        <taxon>Pseudomonadati</taxon>
        <taxon>Pseudomonadota</taxon>
        <taxon>Alphaproteobacteria</taxon>
        <taxon>Rhodobacterales</taxon>
        <taxon>Roseobacteraceae</taxon>
        <taxon>Loktanella</taxon>
    </lineage>
</organism>
<proteinExistence type="predicted"/>
<gene>
    <name evidence="4" type="ORF">SAMN04488004_1492</name>
</gene>
<dbReference type="RefSeq" id="WP_090192084.1">
    <property type="nucleotide sequence ID" value="NZ_FOTF01000049.1"/>
</dbReference>
<dbReference type="InterPro" id="IPR035940">
    <property type="entry name" value="CAP_sf"/>
</dbReference>
<dbReference type="PANTHER" id="PTHR38340:SF1">
    <property type="entry name" value="S-LAYER PROTEIN"/>
    <property type="match status" value="1"/>
</dbReference>
<reference evidence="4 5" key="1">
    <citation type="submission" date="2016-10" db="EMBL/GenBank/DDBJ databases">
        <authorList>
            <person name="de Groot N.N."/>
        </authorList>
    </citation>
    <scope>NUCLEOTIDE SEQUENCE [LARGE SCALE GENOMIC DNA]</scope>
    <source>
        <strain evidence="4 5">DSM 16199</strain>
    </source>
</reference>
<evidence type="ECO:0000256" key="1">
    <source>
        <dbReference type="ARBA" id="ARBA00004613"/>
    </source>
</evidence>
<dbReference type="STRING" id="195913.SAMN04488004_1492"/>
<evidence type="ECO:0000256" key="2">
    <source>
        <dbReference type="ARBA" id="ARBA00022525"/>
    </source>
</evidence>
<dbReference type="InterPro" id="IPR014044">
    <property type="entry name" value="CAP_dom"/>
</dbReference>
<keyword evidence="5" id="KW-1185">Reference proteome</keyword>
<evidence type="ECO:0000313" key="5">
    <source>
        <dbReference type="Proteomes" id="UP000199550"/>
    </source>
</evidence>
<comment type="subcellular location">
    <subcellularLocation>
        <location evidence="1">Secreted</location>
    </subcellularLocation>
</comment>
<dbReference type="CDD" id="cd05379">
    <property type="entry name" value="CAP_bacterial"/>
    <property type="match status" value="1"/>
</dbReference>
<dbReference type="OrthoDB" id="419320at2"/>
<dbReference type="AlphaFoldDB" id="A0A1I4JY52"/>
<protein>
    <submittedName>
        <fullName evidence="4">Hemolysin-type calcium-binding repeat-containing protein</fullName>
    </submittedName>
</protein>
<dbReference type="SUPFAM" id="SSF55797">
    <property type="entry name" value="PR-1-like"/>
    <property type="match status" value="1"/>
</dbReference>
<sequence>MTLTASEQYLLELINRARLDPAAEAARYGVDLNEGLDAGTIGTEALQVVAPSEELSSAADAHSSWMLATNSFSHSGADGSSAGDRIQDNGYEFQGQWSWRENLAWVGSTGSVDLQDAIEQHHQGLYESSGHRVNTFAANMQEIGIGQVSGSFTQNGTTYNSSMLTVNLASTGDDVFLTGVSYRDTDRDGFYSIGEGVSDVWFLTEEGIERTADAGGYGIEVAPQDDMTVKIGSGQQLMSVVEVDLSEGNVKLDLVFQADGTRLLQTSGDTTLVWGVGSAELLGVGNLSLTGNSLTNYLTGNSGNNIIDGGGGNDVLWGEGGTDLVTGGDGNDTIYGGNGNDRLIGSDGADVIYGQNDNDKLFGGDHADELYGGYGNDVLWGEQGDDVLYGNNGFDILLGNGGRDFMYGGYGNDRFDGGAGSDVMTGGVGRDYFIFSAGHDVIMDFEDDSDTIAIRSWLGDDDMSVADVMQLGEIENGNAVFDFGNDHILTVIGVDDLSILANDMVII</sequence>
<dbReference type="GO" id="GO:0005576">
    <property type="term" value="C:extracellular region"/>
    <property type="evidence" value="ECO:0007669"/>
    <property type="project" value="UniProtKB-SubCell"/>
</dbReference>
<dbReference type="InterPro" id="IPR001343">
    <property type="entry name" value="Hemolysn_Ca-bd"/>
</dbReference>
<dbReference type="EMBL" id="FOTF01000049">
    <property type="protein sequence ID" value="SFL71036.1"/>
    <property type="molecule type" value="Genomic_DNA"/>
</dbReference>
<dbReference type="Pfam" id="PF00353">
    <property type="entry name" value="HemolysinCabind"/>
    <property type="match status" value="4"/>
</dbReference>
<dbReference type="InterPro" id="IPR011049">
    <property type="entry name" value="Serralysin-like_metalloprot_C"/>
</dbReference>
<dbReference type="Pfam" id="PF00188">
    <property type="entry name" value="CAP"/>
    <property type="match status" value="1"/>
</dbReference>
<dbReference type="PRINTS" id="PR00313">
    <property type="entry name" value="CABNDNGRPT"/>
</dbReference>
<accession>A0A1I4JY52</accession>
<dbReference type="GO" id="GO:0005509">
    <property type="term" value="F:calcium ion binding"/>
    <property type="evidence" value="ECO:0007669"/>
    <property type="project" value="InterPro"/>
</dbReference>
<dbReference type="Gene3D" id="3.40.33.10">
    <property type="entry name" value="CAP"/>
    <property type="match status" value="1"/>
</dbReference>
<dbReference type="Gene3D" id="2.150.10.10">
    <property type="entry name" value="Serralysin-like metalloprotease, C-terminal"/>
    <property type="match status" value="2"/>
</dbReference>